<evidence type="ECO:0000313" key="2">
    <source>
        <dbReference type="Proteomes" id="UP000044071"/>
    </source>
</evidence>
<dbReference type="AlphaFoldDB" id="A0A078L2P5"/>
<protein>
    <submittedName>
        <fullName evidence="1">Uncharacterized protein</fullName>
    </submittedName>
</protein>
<dbReference type="eggNOG" id="ENOG5031F59">
    <property type="taxonomic scope" value="Bacteria"/>
</dbReference>
<dbReference type="Proteomes" id="UP000044071">
    <property type="component" value="Unassembled WGS sequence"/>
</dbReference>
<name>A0A078L2P5_9GAMM</name>
<dbReference type="OrthoDB" id="6334036at2"/>
<gene>
    <name evidence="1" type="ORF">BN59_03805</name>
</gene>
<dbReference type="EMBL" id="CCSB01000005">
    <property type="protein sequence ID" value="CDZ79487.1"/>
    <property type="molecule type" value="Genomic_DNA"/>
</dbReference>
<proteinExistence type="predicted"/>
<keyword evidence="2" id="KW-1185">Reference proteome</keyword>
<evidence type="ECO:0000313" key="1">
    <source>
        <dbReference type="EMBL" id="CDZ79487.1"/>
    </source>
</evidence>
<organism evidence="1 2">
    <name type="scientific">Legionella massiliensis</name>
    <dbReference type="NCBI Taxonomy" id="1034943"/>
    <lineage>
        <taxon>Bacteria</taxon>
        <taxon>Pseudomonadati</taxon>
        <taxon>Pseudomonadota</taxon>
        <taxon>Gammaproteobacteria</taxon>
        <taxon>Legionellales</taxon>
        <taxon>Legionellaceae</taxon>
        <taxon>Legionella</taxon>
    </lineage>
</organism>
<reference evidence="1 2" key="1">
    <citation type="submission" date="2014-06" db="EMBL/GenBank/DDBJ databases">
        <authorList>
            <person name="Urmite Genomes Urmite Genomes"/>
        </authorList>
    </citation>
    <scope>NUCLEOTIDE SEQUENCE [LARGE SCALE GENOMIC DNA]</scope>
</reference>
<dbReference type="RefSeq" id="WP_044012847.1">
    <property type="nucleotide sequence ID" value="NZ_CCVW01000005.1"/>
</dbReference>
<sequence length="240" mass="27841">MNKKTILQDHKKKGRKLIPPIMQLENIHEYSFIDNTLPSLIWMSALILRAEEKEAVNKIIDFIKICDETINNGEHFAFLSSFYKLDKNQKKIILKKIDEETVVFFQNHLAHHYYFFEESYPLDFIFNATPDLLKEKALQKLMDDVNSLLDRFSQHSTIVQTTAYVSLLITGKVKISNNIIFPNPDIIFTSPASDEAKRVSSHVRAALNVIPNFNISDDDKADNEWANLFWKKAFKLKGCM</sequence>
<accession>A0A078L2P5</accession>